<dbReference type="EMBL" id="VICG01000018">
    <property type="protein sequence ID" value="KAA8563615.1"/>
    <property type="molecule type" value="Genomic_DNA"/>
</dbReference>
<feature type="region of interest" description="Disordered" evidence="1">
    <location>
        <begin position="528"/>
        <end position="565"/>
    </location>
</feature>
<keyword evidence="3" id="KW-1185">Reference proteome</keyword>
<gene>
    <name evidence="2" type="ORF">EYC84_010515</name>
</gene>
<feature type="compositionally biased region" description="Basic and acidic residues" evidence="1">
    <location>
        <begin position="543"/>
        <end position="552"/>
    </location>
</feature>
<sequence length="725" mass="82800">MSLAGTIEESLSRQESLLESFEHQYSYAADVSNRSELLRQRTLLLSTNIISSIEELACLVEYMEKSGLLYEVFPDDKQRAGLQIYRTRLIAGRGMEGRLRNLEKQFIYNTGVDIFGIFGVRGSKFAKNTYPLLRKILKAVKVQFASRSSRSDDDDDDDYNDHDDIEDDDEDKDSDWRLSVYWVKNTPVREKIIELLSEYVQYKGWNDERRGLDKNLLMQYLTSAPKMQSLVDWLMMKPWWLQEDTLRVNKVNFATPDWKRNVTSRSKSKRHRSTEAEVENASEIKRKKTNVENLMYEEDGNGDEGNKDKDSYTIRTSIPSSPNRCDKPDERQRKQSKHIDTKNEITPSTLFALDNAGPESPSLPDPVRDSYIVSTDGDTISEPGDKVPTSPLINPDLDSRPINQEEYDGDIEYPRSTGPNERESISPERLMEQDISENDTFIGLFPSSSGEVIDDMGKIESDTERMLEADVSSTFPQSRPQEYEDCYSDEVGSREITAITFTTSGHVSLSGAQNTWDDEQGFVLSGSQISIEEQRPHTNKNYGQRDDLEHNPSHHPSPSGSKLSQANVDSNVHLIHNDKYKNEREDFVTWVNKIWELKRRLLKKLYTTEDAIVGKSAEMVKMETQLKKYKTEGMAVLDGAGVVVYGKDGYDDVSRGEGALQRCDWEKIFQGVNQCVSGIGRLEKEVRQIVEKKKRIGEDLNRVRGCLARVLEEVGDILEERAEGI</sequence>
<feature type="region of interest" description="Disordered" evidence="1">
    <location>
        <begin position="148"/>
        <end position="172"/>
    </location>
</feature>
<name>A0A5M9J8P7_MONFR</name>
<protein>
    <submittedName>
        <fullName evidence="2">Uncharacterized protein</fullName>
    </submittedName>
</protein>
<proteinExistence type="predicted"/>
<organism evidence="2 3">
    <name type="scientific">Monilinia fructicola</name>
    <name type="common">Brown rot fungus</name>
    <name type="synonym">Ciboria fructicola</name>
    <dbReference type="NCBI Taxonomy" id="38448"/>
    <lineage>
        <taxon>Eukaryota</taxon>
        <taxon>Fungi</taxon>
        <taxon>Dikarya</taxon>
        <taxon>Ascomycota</taxon>
        <taxon>Pezizomycotina</taxon>
        <taxon>Leotiomycetes</taxon>
        <taxon>Helotiales</taxon>
        <taxon>Sclerotiniaceae</taxon>
        <taxon>Monilinia</taxon>
    </lineage>
</organism>
<evidence type="ECO:0000256" key="1">
    <source>
        <dbReference type="SAM" id="MobiDB-lite"/>
    </source>
</evidence>
<comment type="caution">
    <text evidence="2">The sequence shown here is derived from an EMBL/GenBank/DDBJ whole genome shotgun (WGS) entry which is preliminary data.</text>
</comment>
<reference evidence="2 3" key="1">
    <citation type="submission" date="2019-06" db="EMBL/GenBank/DDBJ databases">
        <title>Genome Sequence of the Brown Rot Fungal Pathogen Monilinia fructicola.</title>
        <authorList>
            <person name="De Miccolis Angelini R.M."/>
            <person name="Landi L."/>
            <person name="Abate D."/>
            <person name="Pollastro S."/>
            <person name="Romanazzi G."/>
            <person name="Faretra F."/>
        </authorList>
    </citation>
    <scope>NUCLEOTIDE SEQUENCE [LARGE SCALE GENOMIC DNA]</scope>
    <source>
        <strain evidence="2 3">Mfrc123</strain>
    </source>
</reference>
<dbReference type="OrthoDB" id="10671698at2759"/>
<feature type="compositionally biased region" description="Basic and acidic residues" evidence="1">
    <location>
        <begin position="324"/>
        <end position="343"/>
    </location>
</feature>
<accession>A0A5M9J8P7</accession>
<dbReference type="AlphaFoldDB" id="A0A5M9J8P7"/>
<dbReference type="Proteomes" id="UP000322873">
    <property type="component" value="Unassembled WGS sequence"/>
</dbReference>
<feature type="compositionally biased region" description="Acidic residues" evidence="1">
    <location>
        <begin position="152"/>
        <end position="172"/>
    </location>
</feature>
<feature type="region of interest" description="Disordered" evidence="1">
    <location>
        <begin position="261"/>
        <end position="426"/>
    </location>
</feature>
<feature type="compositionally biased region" description="Polar residues" evidence="1">
    <location>
        <begin position="313"/>
        <end position="323"/>
    </location>
</feature>
<evidence type="ECO:0000313" key="2">
    <source>
        <dbReference type="EMBL" id="KAA8563615.1"/>
    </source>
</evidence>
<evidence type="ECO:0000313" key="3">
    <source>
        <dbReference type="Proteomes" id="UP000322873"/>
    </source>
</evidence>
<dbReference type="VEuPathDB" id="FungiDB:MFRU_082g00010"/>